<dbReference type="EMBL" id="PDEA01000001">
    <property type="protein sequence ID" value="PEH90629.1"/>
    <property type="molecule type" value="Genomic_DNA"/>
</dbReference>
<evidence type="ECO:0000256" key="5">
    <source>
        <dbReference type="ARBA" id="ARBA00011437"/>
    </source>
</evidence>
<evidence type="ECO:0000256" key="12">
    <source>
        <dbReference type="ARBA" id="ARBA00022989"/>
    </source>
</evidence>
<keyword evidence="8 15" id="KW-0997">Cell inner membrane</keyword>
<dbReference type="InterPro" id="IPR003920">
    <property type="entry name" value="Cell_synth_B"/>
</dbReference>
<dbReference type="GO" id="GO:0005886">
    <property type="term" value="C:plasma membrane"/>
    <property type="evidence" value="ECO:0007669"/>
    <property type="project" value="UniProtKB-SubCell"/>
</dbReference>
<comment type="similarity">
    <text evidence="4 15">Belongs to the AcsB/BcsB family.</text>
</comment>
<dbReference type="OrthoDB" id="9806702at2"/>
<keyword evidence="7 15" id="KW-1003">Cell membrane</keyword>
<evidence type="ECO:0000256" key="6">
    <source>
        <dbReference type="ARBA" id="ARBA00021844"/>
    </source>
</evidence>
<dbReference type="GO" id="GO:0006011">
    <property type="term" value="P:UDP-alpha-D-glucose metabolic process"/>
    <property type="evidence" value="ECO:0007669"/>
    <property type="project" value="InterPro"/>
</dbReference>
<evidence type="ECO:0000256" key="9">
    <source>
        <dbReference type="ARBA" id="ARBA00022636"/>
    </source>
</evidence>
<dbReference type="PRINTS" id="PR01440">
    <property type="entry name" value="CELLSNTHASEB"/>
</dbReference>
<gene>
    <name evidence="16" type="ORF">CRM82_20320</name>
</gene>
<comment type="function">
    <text evidence="1 15">Binds the cellulose synthase activator, bis-(3'-5') cyclic diguanylic acid (c-di-GMP).</text>
</comment>
<dbReference type="STRING" id="1219032.GCA_001515545_02175"/>
<feature type="signal peptide" evidence="15">
    <location>
        <begin position="1"/>
        <end position="40"/>
    </location>
</feature>
<evidence type="ECO:0000256" key="11">
    <source>
        <dbReference type="ARBA" id="ARBA00022916"/>
    </source>
</evidence>
<dbReference type="Pfam" id="PF03170">
    <property type="entry name" value="BcsB"/>
    <property type="match status" value="1"/>
</dbReference>
<sequence>MTMLRCKKKNLLRTSPFSQRHMLTLALLATGMLPSQPALWAQERPTAVSPPGTTLAELPGRQIDLSFARMGATGGINLRGTEGQTTLDFSLRGDEVVESADLRLDYTFSPALLADLSHLKVYLNDELVQTLVLPKENLGKPQHIRIPIDPRFFADYNKLRLQFIGHYTMECELPSHSSLWANLSDESRLTLQLRQLQLPNDLAHLPLPFFDQRDNRKLQTQFVYAAGADATTLKAAGIVAAWLGKQAGYRGTSFTAQIDQLPAGHGIVFATNAQRPPALRHLPAVNVPTLQLVDHPGVPSAKLLLVLGKDSAQLETAAQALAVGRAAFSGDIVTVKTLELPALRKPYDAPNWIATDRPVRIAELARDPGQLQLRGYALNDAVNLSLQLPPDLFTWNGSTIPVDLRYRYTPNQVSQHGMVSVLFNEQFVHSWPLERATSKTSPSAILSQVSRWSGDALVQRHFQLPAELLRNQNSFHVGVQIPAPDMGRCTSITQQEMRAAIDPDSTLNISKLHHYIAMPDLQAFARGGFPFSKFADLQETAVLIPDQPTPEAISTYLTAIGQLSAATGYPGTRFTLLPYSQADKAGDRDLLLVADGAANPLLDHWHKALPALVEAGAQSLRPTERVLDTIADLMRLDTNTWRPQHGGEATLQGSGPLAAVAGFESPLQSGRSVVALMANQPQALELVRDGLSAVDTLQRMRGDLTLLRGNAAESFRVQDVYYVGQLPWWTALWYRLHAHPVLLAVLGIVTGLLFTFMVYASLRLLARRRLEQADA</sequence>
<comment type="caution">
    <text evidence="16">The sequence shown here is derived from an EMBL/GenBank/DDBJ whole genome shotgun (WGS) entry which is preliminary data.</text>
</comment>
<comment type="subcellular location">
    <subcellularLocation>
        <location evidence="2">Cell inner membrane</location>
        <topology evidence="2">Single-pass membrane protein</topology>
    </subcellularLocation>
</comment>
<dbReference type="Gene3D" id="2.60.120.260">
    <property type="entry name" value="Galactose-binding domain-like"/>
    <property type="match status" value="2"/>
</dbReference>
<accession>A0A2A7UZ66</accession>
<reference evidence="17" key="1">
    <citation type="submission" date="2017-09" db="EMBL/GenBank/DDBJ databases">
        <title>FDA dAtabase for Regulatory Grade micrObial Sequences (FDA-ARGOS): Supporting development and validation of Infectious Disease Dx tests.</title>
        <authorList>
            <person name="Minogue T."/>
            <person name="Wolcott M."/>
            <person name="Wasieloski L."/>
            <person name="Aguilar W."/>
            <person name="Moore D."/>
            <person name="Tallon L."/>
            <person name="Sadzewicz L."/>
            <person name="Ott S."/>
            <person name="Zhao X."/>
            <person name="Nagaraj S."/>
            <person name="Vavikolanu K."/>
            <person name="Aluvathingal J."/>
            <person name="Nadendla S."/>
            <person name="Sichtig H."/>
        </authorList>
    </citation>
    <scope>NUCLEOTIDE SEQUENCE [LARGE SCALE GENOMIC DNA]</scope>
    <source>
        <strain evidence="17">FDAARGOS_394</strain>
    </source>
</reference>
<dbReference type="PANTHER" id="PTHR39083:SF1">
    <property type="entry name" value="CYCLIC DI-GMP-BINDING PROTEIN"/>
    <property type="match status" value="1"/>
</dbReference>
<evidence type="ECO:0000256" key="7">
    <source>
        <dbReference type="ARBA" id="ARBA00022475"/>
    </source>
</evidence>
<dbReference type="InterPro" id="IPR018513">
    <property type="entry name" value="Cell_synthase_bac"/>
</dbReference>
<dbReference type="Proteomes" id="UP000220246">
    <property type="component" value="Unassembled WGS sequence"/>
</dbReference>
<keyword evidence="9 15" id="KW-0973">c-di-GMP</keyword>
<organism evidence="16 17">
    <name type="scientific">Comamonas terrigena</name>
    <dbReference type="NCBI Taxonomy" id="32013"/>
    <lineage>
        <taxon>Bacteria</taxon>
        <taxon>Pseudomonadati</taxon>
        <taxon>Pseudomonadota</taxon>
        <taxon>Betaproteobacteria</taxon>
        <taxon>Burkholderiales</taxon>
        <taxon>Comamonadaceae</taxon>
        <taxon>Comamonas</taxon>
    </lineage>
</organism>
<evidence type="ECO:0000256" key="1">
    <source>
        <dbReference type="ARBA" id="ARBA00002057"/>
    </source>
</evidence>
<dbReference type="AlphaFoldDB" id="A0A2A7UZ66"/>
<evidence type="ECO:0000313" key="16">
    <source>
        <dbReference type="EMBL" id="PEH90629.1"/>
    </source>
</evidence>
<dbReference type="UniPathway" id="UPA00694"/>
<comment type="pathway">
    <text evidence="3 15">Glycan metabolism; bacterial cellulose biosynthesis.</text>
</comment>
<feature type="chain" id="PRO_5015213715" description="Cyclic di-GMP-binding protein" evidence="15">
    <location>
        <begin position="41"/>
        <end position="775"/>
    </location>
</feature>
<keyword evidence="13 15" id="KW-0472">Membrane</keyword>
<name>A0A2A7UZ66_COMTR</name>
<evidence type="ECO:0000256" key="15">
    <source>
        <dbReference type="RuleBase" id="RU365021"/>
    </source>
</evidence>
<evidence type="ECO:0000313" key="17">
    <source>
        <dbReference type="Proteomes" id="UP000220246"/>
    </source>
</evidence>
<keyword evidence="11 15" id="KW-0135">Cellulose biosynthesis</keyword>
<dbReference type="PANTHER" id="PTHR39083">
    <property type="entry name" value="CYCLIC DI-GMP-BINDING PROTEIN"/>
    <property type="match status" value="1"/>
</dbReference>
<keyword evidence="15" id="KW-0732">Signal</keyword>
<evidence type="ECO:0000256" key="14">
    <source>
        <dbReference type="ARBA" id="ARBA00033444"/>
    </source>
</evidence>
<dbReference type="GO" id="GO:0030244">
    <property type="term" value="P:cellulose biosynthetic process"/>
    <property type="evidence" value="ECO:0007669"/>
    <property type="project" value="UniProtKB-KW"/>
</dbReference>
<evidence type="ECO:0000256" key="4">
    <source>
        <dbReference type="ARBA" id="ARBA00010714"/>
    </source>
</evidence>
<evidence type="ECO:0000256" key="2">
    <source>
        <dbReference type="ARBA" id="ARBA00004377"/>
    </source>
</evidence>
<protein>
    <recommendedName>
        <fullName evidence="6 15">Cyclic di-GMP-binding protein</fullName>
    </recommendedName>
    <alternativeName>
        <fullName evidence="14 15">Cellulose synthase regulatory subunit</fullName>
    </alternativeName>
</protein>
<dbReference type="NCBIfam" id="NF008323">
    <property type="entry name" value="PRK11114.1-1"/>
    <property type="match status" value="1"/>
</dbReference>
<keyword evidence="12 15" id="KW-1133">Transmembrane helix</keyword>
<comment type="subunit">
    <text evidence="5 15">Tightly associated with the cellulose synthase catalytic subunit.</text>
</comment>
<evidence type="ECO:0000256" key="3">
    <source>
        <dbReference type="ARBA" id="ARBA00005186"/>
    </source>
</evidence>
<keyword evidence="17" id="KW-1185">Reference proteome</keyword>
<keyword evidence="10 15" id="KW-0812">Transmembrane</keyword>
<evidence type="ECO:0000256" key="10">
    <source>
        <dbReference type="ARBA" id="ARBA00022692"/>
    </source>
</evidence>
<proteinExistence type="inferred from homology"/>
<evidence type="ECO:0000256" key="13">
    <source>
        <dbReference type="ARBA" id="ARBA00023136"/>
    </source>
</evidence>
<feature type="transmembrane region" description="Helical" evidence="15">
    <location>
        <begin position="741"/>
        <end position="762"/>
    </location>
</feature>
<evidence type="ECO:0000256" key="8">
    <source>
        <dbReference type="ARBA" id="ARBA00022519"/>
    </source>
</evidence>